<dbReference type="Pfam" id="PF00593">
    <property type="entry name" value="TonB_dep_Rec_b-barrel"/>
    <property type="match status" value="1"/>
</dbReference>
<dbReference type="PROSITE" id="PS52016">
    <property type="entry name" value="TONB_DEPENDENT_REC_3"/>
    <property type="match status" value="1"/>
</dbReference>
<comment type="caution">
    <text evidence="15">The sequence shown here is derived from an EMBL/GenBank/DDBJ whole genome shotgun (WGS) entry which is preliminary data.</text>
</comment>
<evidence type="ECO:0000256" key="3">
    <source>
        <dbReference type="ARBA" id="ARBA00022452"/>
    </source>
</evidence>
<comment type="similarity">
    <text evidence="11 12">Belongs to the TonB-dependent receptor family.</text>
</comment>
<reference evidence="15" key="1">
    <citation type="submission" date="2020-03" db="EMBL/GenBank/DDBJ databases">
        <authorList>
            <person name="Guo F."/>
        </authorList>
    </citation>
    <scope>NUCLEOTIDE SEQUENCE</scope>
    <source>
        <strain evidence="15">JCM 30134</strain>
    </source>
</reference>
<keyword evidence="10 11" id="KW-0998">Cell outer membrane</keyword>
<evidence type="ECO:0000256" key="1">
    <source>
        <dbReference type="ARBA" id="ARBA00004571"/>
    </source>
</evidence>
<evidence type="ECO:0000256" key="2">
    <source>
        <dbReference type="ARBA" id="ARBA00022448"/>
    </source>
</evidence>
<keyword evidence="6" id="KW-0408">Iron</keyword>
<evidence type="ECO:0000256" key="12">
    <source>
        <dbReference type="RuleBase" id="RU003357"/>
    </source>
</evidence>
<evidence type="ECO:0000256" key="6">
    <source>
        <dbReference type="ARBA" id="ARBA00023004"/>
    </source>
</evidence>
<evidence type="ECO:0000256" key="11">
    <source>
        <dbReference type="PROSITE-ProRule" id="PRU01360"/>
    </source>
</evidence>
<dbReference type="GO" id="GO:0009279">
    <property type="term" value="C:cell outer membrane"/>
    <property type="evidence" value="ECO:0007669"/>
    <property type="project" value="UniProtKB-SubCell"/>
</dbReference>
<keyword evidence="8 12" id="KW-0798">TonB box</keyword>
<dbReference type="InterPro" id="IPR012910">
    <property type="entry name" value="Plug_dom"/>
</dbReference>
<evidence type="ECO:0000256" key="7">
    <source>
        <dbReference type="ARBA" id="ARBA00023065"/>
    </source>
</evidence>
<dbReference type="InterPro" id="IPR039426">
    <property type="entry name" value="TonB-dep_rcpt-like"/>
</dbReference>
<evidence type="ECO:0000256" key="5">
    <source>
        <dbReference type="ARBA" id="ARBA00022692"/>
    </source>
</evidence>
<dbReference type="AlphaFoldDB" id="A0A9E5K093"/>
<evidence type="ECO:0000313" key="15">
    <source>
        <dbReference type="EMBL" id="NHO66107.1"/>
    </source>
</evidence>
<evidence type="ECO:0000256" key="8">
    <source>
        <dbReference type="ARBA" id="ARBA00023077"/>
    </source>
</evidence>
<dbReference type="Proteomes" id="UP000787472">
    <property type="component" value="Unassembled WGS sequence"/>
</dbReference>
<dbReference type="Gene3D" id="2.40.170.20">
    <property type="entry name" value="TonB-dependent receptor, beta-barrel domain"/>
    <property type="match status" value="1"/>
</dbReference>
<dbReference type="Pfam" id="PF07715">
    <property type="entry name" value="Plug"/>
    <property type="match status" value="1"/>
</dbReference>
<dbReference type="InterPro" id="IPR036942">
    <property type="entry name" value="Beta-barrel_TonB_sf"/>
</dbReference>
<evidence type="ECO:0000256" key="10">
    <source>
        <dbReference type="ARBA" id="ARBA00023237"/>
    </source>
</evidence>
<keyword evidence="16" id="KW-1185">Reference proteome</keyword>
<dbReference type="SUPFAM" id="SSF56935">
    <property type="entry name" value="Porins"/>
    <property type="match status" value="1"/>
</dbReference>
<dbReference type="EMBL" id="JAAONZ010000007">
    <property type="protein sequence ID" value="NHO66107.1"/>
    <property type="molecule type" value="Genomic_DNA"/>
</dbReference>
<keyword evidence="5 11" id="KW-0812">Transmembrane</keyword>
<feature type="domain" description="TonB-dependent receptor-like beta-barrel" evidence="13">
    <location>
        <begin position="248"/>
        <end position="657"/>
    </location>
</feature>
<keyword evidence="9 11" id="KW-0472">Membrane</keyword>
<evidence type="ECO:0000259" key="14">
    <source>
        <dbReference type="Pfam" id="PF07715"/>
    </source>
</evidence>
<keyword evidence="7" id="KW-0406">Ion transport</keyword>
<dbReference type="PANTHER" id="PTHR32552:SF81">
    <property type="entry name" value="TONB-DEPENDENT OUTER MEMBRANE RECEPTOR"/>
    <property type="match status" value="1"/>
</dbReference>
<protein>
    <submittedName>
        <fullName evidence="15">TonB-dependent receptor</fullName>
    </submittedName>
</protein>
<keyword evidence="2 11" id="KW-0813">Transport</keyword>
<evidence type="ECO:0000256" key="4">
    <source>
        <dbReference type="ARBA" id="ARBA00022496"/>
    </source>
</evidence>
<evidence type="ECO:0000259" key="13">
    <source>
        <dbReference type="Pfam" id="PF00593"/>
    </source>
</evidence>
<gene>
    <name evidence="15" type="ORF">G8770_11175</name>
</gene>
<organism evidence="15 16">
    <name type="scientific">Pseudomaricurvus hydrocarbonicus</name>
    <dbReference type="NCBI Taxonomy" id="1470433"/>
    <lineage>
        <taxon>Bacteria</taxon>
        <taxon>Pseudomonadati</taxon>
        <taxon>Pseudomonadota</taxon>
        <taxon>Gammaproteobacteria</taxon>
        <taxon>Cellvibrionales</taxon>
        <taxon>Cellvibrionaceae</taxon>
        <taxon>Pseudomaricurvus</taxon>
    </lineage>
</organism>
<dbReference type="CDD" id="cd01347">
    <property type="entry name" value="ligand_gated_channel"/>
    <property type="match status" value="1"/>
</dbReference>
<sequence length="690" mass="76643">MLEEVVVTAQKREESLQDTPISLSAFGAQDLENKGIQTLDDLQANVPNLQLTPHPNSATTPRVFMRGVGNNDDQITQDPSVAVYLDGVYVARSQGLSMSVADIERIEVLRGPQGTLYGRNATGGAINFITARPEIGEWGFKQEVSLGNRHSQRLKTMLNAPLGDNLAARLSYLNTEKDGFINNQGTDVDHFGDQDRDAWRADLLWQPTDKLELRYSYDRSNIHDSPALIARVDLHPQFTPTPSAAGEFVRDLQPNDITSDGHNLTITYDLNDHLTLKSISAYRALDSFTNQNYHAGLYAPLPLFTSTHTTDQEQWSQEIQLLGDAWDSRLEYIVGLYYFNEEGVDNDDTRKPLSDEVSFGEADIKNTALAAFSQATWTPNVLADRLRITAGLRWSQDKRSATLEERDITLSSGAVTDYPKGVGDNTFTNVSPSLVVAYDLTDNINLYAKVVDGYKTGGFNTRASSIDFFNQGFDPENLRSYELGIKSELLDNRVRLNAAVFTSDYEDLQVNVRSDGGDPTKTDVLNAGEGKVQGLELDVTALLTEGLTLNLSYGYLDADYEEIVDATGSDIADNFRFTNAPKHSYTVDLNYDFPALSFGQLSAHIGYTWQDEKYTSSSVDDEKYIVDDYGLLNARLSLSDVAFAGGNLRLALWGKNLEDQEYYTAHFGLVVPSAVYGEPRSYGLDLIYEY</sequence>
<evidence type="ECO:0000313" key="16">
    <source>
        <dbReference type="Proteomes" id="UP000787472"/>
    </source>
</evidence>
<dbReference type="GO" id="GO:0006826">
    <property type="term" value="P:iron ion transport"/>
    <property type="evidence" value="ECO:0007669"/>
    <property type="project" value="UniProtKB-KW"/>
</dbReference>
<feature type="domain" description="TonB-dependent receptor plug" evidence="14">
    <location>
        <begin position="16"/>
        <end position="125"/>
    </location>
</feature>
<keyword evidence="15" id="KW-0675">Receptor</keyword>
<dbReference type="InterPro" id="IPR000531">
    <property type="entry name" value="Beta-barrel_TonB"/>
</dbReference>
<accession>A0A9E5K093</accession>
<proteinExistence type="inferred from homology"/>
<keyword evidence="4" id="KW-0410">Iron transport</keyword>
<keyword evidence="3 11" id="KW-1134">Transmembrane beta strand</keyword>
<name>A0A9E5K093_9GAMM</name>
<comment type="subcellular location">
    <subcellularLocation>
        <location evidence="1 11">Cell outer membrane</location>
        <topology evidence="1 11">Multi-pass membrane protein</topology>
    </subcellularLocation>
</comment>
<evidence type="ECO:0000256" key="9">
    <source>
        <dbReference type="ARBA" id="ARBA00023136"/>
    </source>
</evidence>
<dbReference type="PANTHER" id="PTHR32552">
    <property type="entry name" value="FERRICHROME IRON RECEPTOR-RELATED"/>
    <property type="match status" value="1"/>
</dbReference>